<dbReference type="AlphaFoldDB" id="A0A0A1UE73"/>
<dbReference type="Gene3D" id="3.30.1120.90">
    <property type="entry name" value="Nucleosome assembly protein"/>
    <property type="match status" value="1"/>
</dbReference>
<evidence type="ECO:0008006" key="6">
    <source>
        <dbReference type="Google" id="ProtNLM"/>
    </source>
</evidence>
<dbReference type="OrthoDB" id="28069at2759"/>
<dbReference type="KEGG" id="eiv:EIN_379380"/>
<reference evidence="4 5" key="1">
    <citation type="submission" date="2012-10" db="EMBL/GenBank/DDBJ databases">
        <authorList>
            <person name="Zafar N."/>
            <person name="Inman J."/>
            <person name="Hall N."/>
            <person name="Lorenzi H."/>
            <person name="Caler E."/>
        </authorList>
    </citation>
    <scope>NUCLEOTIDE SEQUENCE [LARGE SCALE GENOMIC DNA]</scope>
    <source>
        <strain evidence="4 5">IP1</strain>
    </source>
</reference>
<proteinExistence type="inferred from homology"/>
<feature type="compositionally biased region" description="Acidic residues" evidence="3">
    <location>
        <begin position="314"/>
        <end position="324"/>
    </location>
</feature>
<dbReference type="GeneID" id="14891075"/>
<dbReference type="VEuPathDB" id="AmoebaDB:EIN_379380"/>
<dbReference type="RefSeq" id="XP_004258842.1">
    <property type="nucleotide sequence ID" value="XM_004258794.1"/>
</dbReference>
<comment type="similarity">
    <text evidence="1 2">Belongs to the nucleosome assembly protein (NAP) family.</text>
</comment>
<organism evidence="4 5">
    <name type="scientific">Entamoeba invadens IP1</name>
    <dbReference type="NCBI Taxonomy" id="370355"/>
    <lineage>
        <taxon>Eukaryota</taxon>
        <taxon>Amoebozoa</taxon>
        <taxon>Evosea</taxon>
        <taxon>Archamoebae</taxon>
        <taxon>Mastigamoebida</taxon>
        <taxon>Entamoebidae</taxon>
        <taxon>Entamoeba</taxon>
    </lineage>
</organism>
<name>A0A0A1UE73_ENTIV</name>
<gene>
    <name evidence="4" type="ORF">EIN_379380</name>
</gene>
<accession>A0A0A1UE73</accession>
<evidence type="ECO:0000256" key="2">
    <source>
        <dbReference type="RuleBase" id="RU003876"/>
    </source>
</evidence>
<dbReference type="EMBL" id="KB206395">
    <property type="protein sequence ID" value="ELP92071.1"/>
    <property type="molecule type" value="Genomic_DNA"/>
</dbReference>
<evidence type="ECO:0000256" key="3">
    <source>
        <dbReference type="SAM" id="MobiDB-lite"/>
    </source>
</evidence>
<feature type="region of interest" description="Disordered" evidence="3">
    <location>
        <begin position="190"/>
        <end position="219"/>
    </location>
</feature>
<evidence type="ECO:0000256" key="1">
    <source>
        <dbReference type="ARBA" id="ARBA00009947"/>
    </source>
</evidence>
<evidence type="ECO:0000313" key="4">
    <source>
        <dbReference type="EMBL" id="ELP92071.1"/>
    </source>
</evidence>
<dbReference type="InterPro" id="IPR037231">
    <property type="entry name" value="NAP-like_sf"/>
</dbReference>
<dbReference type="OMA" id="EDRKMQF"/>
<dbReference type="Pfam" id="PF00956">
    <property type="entry name" value="NAP"/>
    <property type="match status" value="1"/>
</dbReference>
<feature type="region of interest" description="Disordered" evidence="3">
    <location>
        <begin position="299"/>
        <end position="338"/>
    </location>
</feature>
<sequence>MDMAKADYHIKYMETEPIQAGLPTAPSRDLINVETYDDYLMMVSPQVHQNIFALEKLQTSFRTKRLETFQKTHTLQRRFHGVAYQLENKLHELSKKIPCYWGRILNISDLNYNNLADANALKYLSDVVVESVPLVSSTLADKTPCLLALYRVHFIFEPNPLMQNTEGIKSVYFKVCGYNNPDMEMLEPEEETDQPILWNPGKDPRVSRPSKKRKGNMPAPKPHVIQSFFHLFDDLKHESEDGEFSQVIESAKEEERKMHFKILMGFINELVDNSISFFDETIPNRAAMTSTYQLDNDMQNMELDDGGSDVSNESSEDDIVEIEEVPQHLQAPPDCTAQ</sequence>
<dbReference type="GO" id="GO:0005634">
    <property type="term" value="C:nucleus"/>
    <property type="evidence" value="ECO:0007669"/>
    <property type="project" value="InterPro"/>
</dbReference>
<dbReference type="InterPro" id="IPR002164">
    <property type="entry name" value="NAP_family"/>
</dbReference>
<protein>
    <recommendedName>
        <fullName evidence="6">Nucleosome assembly protein</fullName>
    </recommendedName>
</protein>
<dbReference type="SUPFAM" id="SSF143113">
    <property type="entry name" value="NAP-like"/>
    <property type="match status" value="1"/>
</dbReference>
<dbReference type="Proteomes" id="UP000014680">
    <property type="component" value="Unassembled WGS sequence"/>
</dbReference>
<evidence type="ECO:0000313" key="5">
    <source>
        <dbReference type="Proteomes" id="UP000014680"/>
    </source>
</evidence>
<dbReference type="PANTHER" id="PTHR11875">
    <property type="entry name" value="TESTIS-SPECIFIC Y-ENCODED PROTEIN"/>
    <property type="match status" value="1"/>
</dbReference>
<keyword evidence="5" id="KW-1185">Reference proteome</keyword>
<dbReference type="GO" id="GO:0006334">
    <property type="term" value="P:nucleosome assembly"/>
    <property type="evidence" value="ECO:0007669"/>
    <property type="project" value="InterPro"/>
</dbReference>